<reference evidence="2 3" key="1">
    <citation type="submission" date="2015-10" db="EMBL/GenBank/DDBJ databases">
        <title>Full genome of DAOMC 229536 Phialocephala scopiformis, a fungal endophyte of spruce producing the potent anti-insectan compound rugulosin.</title>
        <authorList>
            <consortium name="DOE Joint Genome Institute"/>
            <person name="Walker A.K."/>
            <person name="Frasz S.L."/>
            <person name="Seifert K.A."/>
            <person name="Miller J.D."/>
            <person name="Mondo S.J."/>
            <person name="Labutti K."/>
            <person name="Lipzen A."/>
            <person name="Dockter R."/>
            <person name="Kennedy M."/>
            <person name="Grigoriev I.V."/>
            <person name="Spatafora J.W."/>
        </authorList>
    </citation>
    <scope>NUCLEOTIDE SEQUENCE [LARGE SCALE GENOMIC DNA]</scope>
    <source>
        <strain evidence="2 3">CBS 120377</strain>
    </source>
</reference>
<feature type="transmembrane region" description="Helical" evidence="1">
    <location>
        <begin position="81"/>
        <end position="104"/>
    </location>
</feature>
<gene>
    <name evidence="2" type="ORF">LY89DRAFT_265976</name>
</gene>
<keyword evidence="3" id="KW-1185">Reference proteome</keyword>
<dbReference type="KEGG" id="psco:LY89DRAFT_265976"/>
<organism evidence="2 3">
    <name type="scientific">Mollisia scopiformis</name>
    <name type="common">Conifer needle endophyte fungus</name>
    <name type="synonym">Phialocephala scopiformis</name>
    <dbReference type="NCBI Taxonomy" id="149040"/>
    <lineage>
        <taxon>Eukaryota</taxon>
        <taxon>Fungi</taxon>
        <taxon>Dikarya</taxon>
        <taxon>Ascomycota</taxon>
        <taxon>Pezizomycotina</taxon>
        <taxon>Leotiomycetes</taxon>
        <taxon>Helotiales</taxon>
        <taxon>Mollisiaceae</taxon>
        <taxon>Mollisia</taxon>
    </lineage>
</organism>
<feature type="transmembrane region" description="Helical" evidence="1">
    <location>
        <begin position="20"/>
        <end position="37"/>
    </location>
</feature>
<dbReference type="RefSeq" id="XP_018064261.1">
    <property type="nucleotide sequence ID" value="XM_018206307.1"/>
</dbReference>
<dbReference type="OrthoDB" id="10445709at2759"/>
<name>A0A132BBY4_MOLSC</name>
<dbReference type="Proteomes" id="UP000070700">
    <property type="component" value="Unassembled WGS sequence"/>
</dbReference>
<sequence>MKTPGPFQEYKMDAEQIESIQSHLLVGMFCSAVLSTLQPDMKFSSVQFYDDLYKLLAIWNCFGTAYLVIRLVAYFRGRREAWWYVPKVIVETILWILPVFFVGFEGGLLAKKHILGTAGVLSVGGIGGGK</sequence>
<keyword evidence="1" id="KW-0472">Membrane</keyword>
<keyword evidence="1" id="KW-0812">Transmembrane</keyword>
<dbReference type="EMBL" id="KQ947430">
    <property type="protein sequence ID" value="KUJ09906.1"/>
    <property type="molecule type" value="Genomic_DNA"/>
</dbReference>
<keyword evidence="1" id="KW-1133">Transmembrane helix</keyword>
<evidence type="ECO:0000256" key="1">
    <source>
        <dbReference type="SAM" id="Phobius"/>
    </source>
</evidence>
<proteinExistence type="predicted"/>
<dbReference type="GeneID" id="28816033"/>
<dbReference type="AlphaFoldDB" id="A0A132BBY4"/>
<dbReference type="InParanoid" id="A0A132BBY4"/>
<evidence type="ECO:0000313" key="3">
    <source>
        <dbReference type="Proteomes" id="UP000070700"/>
    </source>
</evidence>
<feature type="transmembrane region" description="Helical" evidence="1">
    <location>
        <begin position="57"/>
        <end position="75"/>
    </location>
</feature>
<protein>
    <submittedName>
        <fullName evidence="2">Uncharacterized protein</fullName>
    </submittedName>
</protein>
<evidence type="ECO:0000313" key="2">
    <source>
        <dbReference type="EMBL" id="KUJ09906.1"/>
    </source>
</evidence>
<accession>A0A132BBY4</accession>